<dbReference type="Proteomes" id="UP000679848">
    <property type="component" value="Plasmid pMM59_01"/>
</dbReference>
<dbReference type="KEGG" id="pfaa:MM59RIKEN_31800"/>
<evidence type="ECO:0000259" key="9">
    <source>
        <dbReference type="Pfam" id="PF08281"/>
    </source>
</evidence>
<dbReference type="GO" id="GO:0016987">
    <property type="term" value="F:sigma factor activity"/>
    <property type="evidence" value="ECO:0007669"/>
    <property type="project" value="UniProtKB-KW"/>
</dbReference>
<feature type="domain" description="RNA polymerase sigma-70 region 2" evidence="8">
    <location>
        <begin position="1"/>
        <end position="40"/>
    </location>
</feature>
<dbReference type="GO" id="GO:0006352">
    <property type="term" value="P:DNA-templated transcription initiation"/>
    <property type="evidence" value="ECO:0007669"/>
    <property type="project" value="InterPro"/>
</dbReference>
<dbReference type="InterPro" id="IPR013325">
    <property type="entry name" value="RNA_pol_sigma_r2"/>
</dbReference>
<keyword evidence="10" id="KW-0614">Plasmid</keyword>
<dbReference type="PANTHER" id="PTHR30385">
    <property type="entry name" value="SIGMA FACTOR F FLAGELLAR"/>
    <property type="match status" value="1"/>
</dbReference>
<dbReference type="Pfam" id="PF04542">
    <property type="entry name" value="Sigma70_r2"/>
    <property type="match status" value="1"/>
</dbReference>
<gene>
    <name evidence="10" type="ORF">MM59RIKEN_31800</name>
</gene>
<comment type="function">
    <text evidence="7">Sigma factors are initiation factors that promote the attachment of RNA polymerase to specific initiation sites and are then released. Sigma-S contributes to the protection against external stress, thus playing a role in cellular fitness and survival.</text>
</comment>
<sequence length="149" mass="16965">MVGLIKAVREFDAEKEATFRTFAEICIRNRLYSVLRAAAREKHKALNQSISLDTPYFDSNSYTSGTNHLEQRNPEDFIIDREHTAALLSGVRKQLSEFEAKILEYYLDGLSCREIAELVGKPPKSVDNAVQRIRRKVAQQLFSGDVSRS</sequence>
<keyword evidence="6" id="KW-0804">Transcription</keyword>
<evidence type="ECO:0000256" key="6">
    <source>
        <dbReference type="ARBA" id="ARBA00023163"/>
    </source>
</evidence>
<dbReference type="GO" id="GO:0003677">
    <property type="term" value="F:DNA binding"/>
    <property type="evidence" value="ECO:0007669"/>
    <property type="project" value="UniProtKB-KW"/>
</dbReference>
<geneLocation type="plasmid" evidence="10 11">
    <name>pMM59_01</name>
</geneLocation>
<evidence type="ECO:0000256" key="7">
    <source>
        <dbReference type="ARBA" id="ARBA00024701"/>
    </source>
</evidence>
<dbReference type="AlphaFoldDB" id="A0A830U8T4"/>
<dbReference type="SUPFAM" id="SSF88946">
    <property type="entry name" value="Sigma2 domain of RNA polymerase sigma factors"/>
    <property type="match status" value="1"/>
</dbReference>
<protein>
    <recommendedName>
        <fullName evidence="2">RNA polymerase sigma factor SigS</fullName>
    </recommendedName>
</protein>
<keyword evidence="3" id="KW-0805">Transcription regulation</keyword>
<dbReference type="NCBIfam" id="TIGR02937">
    <property type="entry name" value="sigma70-ECF"/>
    <property type="match status" value="1"/>
</dbReference>
<dbReference type="InterPro" id="IPR007627">
    <property type="entry name" value="RNA_pol_sigma70_r2"/>
</dbReference>
<dbReference type="InterPro" id="IPR013249">
    <property type="entry name" value="RNA_pol_sigma70_r4_t2"/>
</dbReference>
<evidence type="ECO:0000256" key="2">
    <source>
        <dbReference type="ARBA" id="ARBA00021245"/>
    </source>
</evidence>
<organism evidence="10 11">
    <name type="scientific">Pusillibacter faecalis</name>
    <dbReference type="NCBI Taxonomy" id="2714358"/>
    <lineage>
        <taxon>Bacteria</taxon>
        <taxon>Bacillati</taxon>
        <taxon>Bacillota</taxon>
        <taxon>Clostridia</taxon>
        <taxon>Eubacteriales</taxon>
        <taxon>Oscillospiraceae</taxon>
        <taxon>Pusillibacter</taxon>
    </lineage>
</organism>
<evidence type="ECO:0000313" key="10">
    <source>
        <dbReference type="EMBL" id="BCK85861.1"/>
    </source>
</evidence>
<proteinExistence type="inferred from homology"/>
<keyword evidence="5" id="KW-0238">DNA-binding</keyword>
<comment type="similarity">
    <text evidence="1">Belongs to the sigma-70 factor family.</text>
</comment>
<dbReference type="InterPro" id="IPR014284">
    <property type="entry name" value="RNA_pol_sigma-70_dom"/>
</dbReference>
<dbReference type="Gene3D" id="1.10.10.10">
    <property type="entry name" value="Winged helix-like DNA-binding domain superfamily/Winged helix DNA-binding domain"/>
    <property type="match status" value="1"/>
</dbReference>
<keyword evidence="4" id="KW-0731">Sigma factor</keyword>
<dbReference type="SUPFAM" id="SSF46894">
    <property type="entry name" value="C-terminal effector domain of the bipartite response regulators"/>
    <property type="match status" value="1"/>
</dbReference>
<accession>A0A830U8T4</accession>
<reference evidence="10" key="1">
    <citation type="submission" date="2020-09" db="EMBL/GenBank/DDBJ databases">
        <title>New species isolated from human feces.</title>
        <authorList>
            <person name="Kitahara M."/>
            <person name="Shigeno Y."/>
            <person name="Shime M."/>
            <person name="Matsumoto Y."/>
            <person name="Nakamura S."/>
            <person name="Motooka D."/>
            <person name="Fukuoka S."/>
            <person name="Nishikawa H."/>
            <person name="Benno Y."/>
        </authorList>
    </citation>
    <scope>NUCLEOTIDE SEQUENCE</scope>
    <source>
        <strain evidence="10">MM59</strain>
        <plasmid evidence="10">pMM59_01</plasmid>
    </source>
</reference>
<evidence type="ECO:0000313" key="11">
    <source>
        <dbReference type="Proteomes" id="UP000679848"/>
    </source>
</evidence>
<evidence type="ECO:0000259" key="8">
    <source>
        <dbReference type="Pfam" id="PF04542"/>
    </source>
</evidence>
<dbReference type="InterPro" id="IPR036388">
    <property type="entry name" value="WH-like_DNA-bd_sf"/>
</dbReference>
<dbReference type="EMBL" id="AP023421">
    <property type="protein sequence ID" value="BCK85861.1"/>
    <property type="molecule type" value="Genomic_DNA"/>
</dbReference>
<dbReference type="Pfam" id="PF08281">
    <property type="entry name" value="Sigma70_r4_2"/>
    <property type="match status" value="1"/>
</dbReference>
<name>A0A830U8T4_9FIRM</name>
<keyword evidence="11" id="KW-1185">Reference proteome</keyword>
<evidence type="ECO:0000256" key="5">
    <source>
        <dbReference type="ARBA" id="ARBA00023125"/>
    </source>
</evidence>
<dbReference type="PANTHER" id="PTHR30385:SF1">
    <property type="entry name" value="RNA POLYMERASE SIGMA-H FACTOR"/>
    <property type="match status" value="1"/>
</dbReference>
<evidence type="ECO:0000256" key="3">
    <source>
        <dbReference type="ARBA" id="ARBA00023015"/>
    </source>
</evidence>
<evidence type="ECO:0000256" key="4">
    <source>
        <dbReference type="ARBA" id="ARBA00023082"/>
    </source>
</evidence>
<feature type="domain" description="RNA polymerase sigma factor 70 region 4 type 2" evidence="9">
    <location>
        <begin position="94"/>
        <end position="136"/>
    </location>
</feature>
<dbReference type="Gene3D" id="1.10.1740.10">
    <property type="match status" value="1"/>
</dbReference>
<dbReference type="InterPro" id="IPR016032">
    <property type="entry name" value="Sig_transdc_resp-reg_C-effctor"/>
</dbReference>
<evidence type="ECO:0000256" key="1">
    <source>
        <dbReference type="ARBA" id="ARBA00007788"/>
    </source>
</evidence>